<accession>A0A5V0USM9</accession>
<dbReference type="EMBL" id="AAGWWG010000009">
    <property type="protein sequence ID" value="EBS8636224.1"/>
    <property type="molecule type" value="Genomic_DNA"/>
</dbReference>
<protein>
    <recommendedName>
        <fullName evidence="3">DNA-binding protein</fullName>
    </recommendedName>
</protein>
<gene>
    <name evidence="2" type="ORF">CFJ71_16165</name>
</gene>
<proteinExistence type="predicted"/>
<organism evidence="2">
    <name type="scientific">Salmonella enterica</name>
    <name type="common">Salmonella choleraesuis</name>
    <dbReference type="NCBI Taxonomy" id="28901"/>
    <lineage>
        <taxon>Bacteria</taxon>
        <taxon>Pseudomonadati</taxon>
        <taxon>Pseudomonadota</taxon>
        <taxon>Gammaproteobacteria</taxon>
        <taxon>Enterobacterales</taxon>
        <taxon>Enterobacteriaceae</taxon>
        <taxon>Salmonella</taxon>
    </lineage>
</organism>
<evidence type="ECO:0000313" key="2">
    <source>
        <dbReference type="EMBL" id="EBS8636224.1"/>
    </source>
</evidence>
<evidence type="ECO:0000256" key="1">
    <source>
        <dbReference type="SAM" id="Coils"/>
    </source>
</evidence>
<keyword evidence="1" id="KW-0175">Coiled coil</keyword>
<feature type="coiled-coil region" evidence="1">
    <location>
        <begin position="97"/>
        <end position="147"/>
    </location>
</feature>
<evidence type="ECO:0008006" key="3">
    <source>
        <dbReference type="Google" id="ProtNLM"/>
    </source>
</evidence>
<comment type="caution">
    <text evidence="2">The sequence shown here is derived from an EMBL/GenBank/DDBJ whole genome shotgun (WGS) entry which is preliminary data.</text>
</comment>
<name>A0A5V0USM9_SALER</name>
<dbReference type="AlphaFoldDB" id="A0A5V0USM9"/>
<reference evidence="2" key="1">
    <citation type="submission" date="2018-07" db="EMBL/GenBank/DDBJ databases">
        <authorList>
            <consortium name="PulseNet: The National Subtyping Network for Foodborne Disease Surveillance"/>
            <person name="Tarr C.L."/>
            <person name="Trees E."/>
            <person name="Katz L.S."/>
            <person name="Carleton-Romer H.A."/>
            <person name="Stroika S."/>
            <person name="Kucerova Z."/>
            <person name="Roache K.F."/>
            <person name="Sabol A.L."/>
            <person name="Besser J."/>
            <person name="Gerner-Smidt P."/>
        </authorList>
    </citation>
    <scope>NUCLEOTIDE SEQUENCE</scope>
    <source>
        <strain evidence="2">PNUSAS016908</strain>
    </source>
</reference>
<sequence length="273" mass="31096">MNTAIATTNTASLSLVVDNTVELMSTLQIAQMMNRVDRHRDIKRTVDRLVSAGVIVHTPTAREQIADKFGRTREVEVYMLNERSSYIVVAQISPEFTAQLVDEWKRLKEENEELRKQAANPFANMSKLDWMRKAVELEEEKQQLIDLHIRKSVDAHSMTRLLGEKRGSMLVQKALNALKDAGYIERVYDDVTNKPKGYIANDNSLTFCRMNAHYQLEFTVDVLPVLIELGVLEEEQKEALRLPQPNNTLLIQNKAAQKIRESANTLTLVGFGI</sequence>